<dbReference type="KEGG" id="cad:Curi_c24490"/>
<keyword evidence="4" id="KW-1185">Reference proteome</keyword>
<dbReference type="PROSITE" id="PS50206">
    <property type="entry name" value="RHODANESE_3"/>
    <property type="match status" value="1"/>
</dbReference>
<dbReference type="SMART" id="SM00450">
    <property type="entry name" value="RHOD"/>
    <property type="match status" value="1"/>
</dbReference>
<dbReference type="InterPro" id="IPR036873">
    <property type="entry name" value="Rhodanese-like_dom_sf"/>
</dbReference>
<dbReference type="NCBIfam" id="NF008750">
    <property type="entry name" value="PRK11784.1-2"/>
    <property type="match status" value="1"/>
</dbReference>
<dbReference type="EC" id="2.9.1.-" evidence="3"/>
<dbReference type="PATRIC" id="fig|1128398.3.peg.2524"/>
<dbReference type="RefSeq" id="WP_014968578.1">
    <property type="nucleotide sequence ID" value="NC_018664.1"/>
</dbReference>
<dbReference type="Proteomes" id="UP000006094">
    <property type="component" value="Chromosome"/>
</dbReference>
<evidence type="ECO:0000256" key="1">
    <source>
        <dbReference type="ARBA" id="ARBA00023266"/>
    </source>
</evidence>
<dbReference type="PANTHER" id="PTHR30401:SF0">
    <property type="entry name" value="TRNA 2-SELENOURIDINE SYNTHASE"/>
    <property type="match status" value="1"/>
</dbReference>
<dbReference type="Gene3D" id="3.40.50.300">
    <property type="entry name" value="P-loop containing nucleotide triphosphate hydrolases"/>
    <property type="match status" value="1"/>
</dbReference>
<dbReference type="PANTHER" id="PTHR30401">
    <property type="entry name" value="TRNA 2-SELENOURIDINE SYNTHASE"/>
    <property type="match status" value="1"/>
</dbReference>
<dbReference type="AlphaFoldDB" id="K0B1V6"/>
<keyword evidence="3" id="KW-0808">Transferase</keyword>
<evidence type="ECO:0000259" key="2">
    <source>
        <dbReference type="PROSITE" id="PS50206"/>
    </source>
</evidence>
<feature type="domain" description="Rhodanese" evidence="2">
    <location>
        <begin position="12"/>
        <end position="134"/>
    </location>
</feature>
<protein>
    <submittedName>
        <fullName evidence="3">tRNA 2-selenouridine synthase SelU</fullName>
        <ecNumber evidence="3">2.9.1.-</ecNumber>
    </submittedName>
</protein>
<dbReference type="STRING" id="1128398.Curi_c24490"/>
<dbReference type="HOGENOM" id="CLU_043456_0_0_9"/>
<gene>
    <name evidence="3" type="primary">selU</name>
    <name evidence="3" type="ordered locus">Curi_c24490</name>
</gene>
<evidence type="ECO:0000313" key="3">
    <source>
        <dbReference type="EMBL" id="AFS79444.1"/>
    </source>
</evidence>
<organism evidence="3 4">
    <name type="scientific">Gottschalkia acidurici (strain ATCC 7906 / DSM 604 / BCRC 14475 / CIP 104303 / KCTC 5404 / NCIMB 10678 / 9a)</name>
    <name type="common">Clostridium acidurici</name>
    <dbReference type="NCBI Taxonomy" id="1128398"/>
    <lineage>
        <taxon>Bacteria</taxon>
        <taxon>Bacillati</taxon>
        <taxon>Bacillota</taxon>
        <taxon>Tissierellia</taxon>
        <taxon>Tissierellales</taxon>
        <taxon>Gottschalkiaceae</taxon>
        <taxon>Gottschalkia</taxon>
    </lineage>
</organism>
<dbReference type="GO" id="GO:0002098">
    <property type="term" value="P:tRNA wobble uridine modification"/>
    <property type="evidence" value="ECO:0007669"/>
    <property type="project" value="InterPro"/>
</dbReference>
<dbReference type="Pfam" id="PF00581">
    <property type="entry name" value="Rhodanese"/>
    <property type="match status" value="1"/>
</dbReference>
<dbReference type="SUPFAM" id="SSF52821">
    <property type="entry name" value="Rhodanese/Cell cycle control phosphatase"/>
    <property type="match status" value="1"/>
</dbReference>
<dbReference type="InterPro" id="IPR017582">
    <property type="entry name" value="SelU"/>
</dbReference>
<dbReference type="NCBIfam" id="TIGR03167">
    <property type="entry name" value="tRNA_sel_U_synt"/>
    <property type="match status" value="1"/>
</dbReference>
<dbReference type="Gene3D" id="3.40.250.10">
    <property type="entry name" value="Rhodanese-like domain"/>
    <property type="match status" value="1"/>
</dbReference>
<dbReference type="InterPro" id="IPR001763">
    <property type="entry name" value="Rhodanese-like_dom"/>
</dbReference>
<accession>K0B1V6</accession>
<proteinExistence type="predicted"/>
<keyword evidence="1" id="KW-0711">Selenium</keyword>
<dbReference type="SUPFAM" id="SSF52540">
    <property type="entry name" value="P-loop containing nucleoside triphosphate hydrolases"/>
    <property type="match status" value="1"/>
</dbReference>
<sequence length="343" mass="39858">MAKYIEVEYQELDGDYLLIDLRSESEHEDYTIPGSINIPILNDEERKAIGTAYVRESTDKAKSMAVKAAAPKLPYIYETIKELEHKHDKVVLFCARGGMRSTVLYTWLTSLGSKLYKLKGGYKGYRAYINNELPIINEELEYIILQGNTGTGKTKILKELKMRGYNILDLEECANHRGSLLGSVGMGKSNSQKTFESLVYDQLKERNSNLIFLEGESKRIGHTLIPDYIYNKMRDSKRILINTDLEYRVKNIIEEYTVSENWKEEVSESLNNLKKYISESNIERYLNMLENNEIEVLIEELMKNYYDVMYKKGENKYQYELTIKGNNIETTCDTIEKWVKGLK</sequence>
<dbReference type="Pfam" id="PF26341">
    <property type="entry name" value="AAA_SelU"/>
    <property type="match status" value="1"/>
</dbReference>
<dbReference type="EMBL" id="CP003326">
    <property type="protein sequence ID" value="AFS79444.1"/>
    <property type="molecule type" value="Genomic_DNA"/>
</dbReference>
<dbReference type="eggNOG" id="COG2603">
    <property type="taxonomic scope" value="Bacteria"/>
</dbReference>
<name>K0B1V6_GOTA9</name>
<reference evidence="3 4" key="1">
    <citation type="journal article" date="2012" name="PLoS ONE">
        <title>The purine-utilizing bacterium Clostridium acidurici 9a: a genome-guided metabolic reconsideration.</title>
        <authorList>
            <person name="Hartwich K."/>
            <person name="Poehlein A."/>
            <person name="Daniel R."/>
        </authorList>
    </citation>
    <scope>NUCLEOTIDE SEQUENCE [LARGE SCALE GENOMIC DNA]</scope>
    <source>
        <strain evidence="4">ATCC 7906 / DSM 604 / BCRC 14475 / CIP 104303 / KCTC 5404 / NCIMB 10678 / 9a</strain>
    </source>
</reference>
<dbReference type="InterPro" id="IPR027417">
    <property type="entry name" value="P-loop_NTPase"/>
</dbReference>
<evidence type="ECO:0000313" key="4">
    <source>
        <dbReference type="Proteomes" id="UP000006094"/>
    </source>
</evidence>
<dbReference type="GO" id="GO:0043828">
    <property type="term" value="F:tRNA 2-selenouridine synthase activity"/>
    <property type="evidence" value="ECO:0007669"/>
    <property type="project" value="InterPro"/>
</dbReference>
<dbReference type="InterPro" id="IPR058840">
    <property type="entry name" value="AAA_SelU"/>
</dbReference>